<gene>
    <name evidence="1" type="ORF">VFPBJ_07084</name>
    <name evidence="2" type="ORF">VFPFJ_02446</name>
</gene>
<evidence type="ECO:0000313" key="3">
    <source>
        <dbReference type="Proteomes" id="UP000078340"/>
    </source>
</evidence>
<dbReference type="Proteomes" id="UP000078340">
    <property type="component" value="Unassembled WGS sequence"/>
</dbReference>
<comment type="caution">
    <text evidence="2">The sequence shown here is derived from an EMBL/GenBank/DDBJ whole genome shotgun (WGS) entry which is preliminary data.</text>
</comment>
<evidence type="ECO:0000313" key="2">
    <source>
        <dbReference type="EMBL" id="OAQ93285.1"/>
    </source>
</evidence>
<accession>A0A179HS35</accession>
<dbReference type="EMBL" id="LSBI01000002">
    <property type="protein sequence ID" value="OAQ93285.1"/>
    <property type="molecule type" value="Genomic_DNA"/>
</dbReference>
<proteinExistence type="predicted"/>
<evidence type="ECO:0000313" key="1">
    <source>
        <dbReference type="EMBL" id="OAQ78963.1"/>
    </source>
</evidence>
<dbReference type="Proteomes" id="UP000078240">
    <property type="component" value="Unassembled WGS sequence"/>
</dbReference>
<name>A0A179HS35_PURLI</name>
<dbReference type="EMBL" id="LSBH01000005">
    <property type="protein sequence ID" value="OAQ78963.1"/>
    <property type="molecule type" value="Genomic_DNA"/>
</dbReference>
<dbReference type="AlphaFoldDB" id="A0A179HS35"/>
<reference evidence="2 3" key="1">
    <citation type="submission" date="2016-02" db="EMBL/GenBank/DDBJ databases">
        <title>Biosynthesis of antibiotic leucinostatins and their inhibition on Phytophthora in bio-control Purpureocillium lilacinum.</title>
        <authorList>
            <person name="Wang G."/>
            <person name="Liu Z."/>
            <person name="Lin R."/>
            <person name="Li E."/>
            <person name="Mao Z."/>
            <person name="Ling J."/>
            <person name="Yin W."/>
            <person name="Xie B."/>
        </authorList>
    </citation>
    <scope>NUCLEOTIDE SEQUENCE [LARGE SCALE GENOMIC DNA]</scope>
    <source>
        <strain evidence="1">PLBJ-1</strain>
        <strain evidence="2">PLFJ-1</strain>
    </source>
</reference>
<protein>
    <submittedName>
        <fullName evidence="2">Uncharacterized protein</fullName>
    </submittedName>
</protein>
<sequence>MTLFLVPWPMALGRNDVRPELSVRVCLAIQPGGMRLAACCLGEGAVFTDKPSELPLWFSSPHATLDIPGHGLKLSTVFCGSNAPHLYRIAPTDETAHDAAFPPGRLGRGQTRRCSYSAASLLGAVCVPVVIVVIHSQPQVGC</sequence>
<organism evidence="2 3">
    <name type="scientific">Purpureocillium lilacinum</name>
    <name type="common">Paecilomyces lilacinus</name>
    <dbReference type="NCBI Taxonomy" id="33203"/>
    <lineage>
        <taxon>Eukaryota</taxon>
        <taxon>Fungi</taxon>
        <taxon>Dikarya</taxon>
        <taxon>Ascomycota</taxon>
        <taxon>Pezizomycotina</taxon>
        <taxon>Sordariomycetes</taxon>
        <taxon>Hypocreomycetidae</taxon>
        <taxon>Hypocreales</taxon>
        <taxon>Ophiocordycipitaceae</taxon>
        <taxon>Purpureocillium</taxon>
    </lineage>
</organism>